<accession>A0A3L7JH31</accession>
<evidence type="ECO:0000313" key="2">
    <source>
        <dbReference type="Proteomes" id="UP000281094"/>
    </source>
</evidence>
<dbReference type="AlphaFoldDB" id="A0A3L7JH31"/>
<evidence type="ECO:0000313" key="1">
    <source>
        <dbReference type="EMBL" id="RLQ88931.1"/>
    </source>
</evidence>
<protein>
    <submittedName>
        <fullName evidence="1">Com family DNA-binding transcriptional regulator</fullName>
    </submittedName>
</protein>
<name>A0A3L7JH31_9HYPH</name>
<comment type="caution">
    <text evidence="1">The sequence shown here is derived from an EMBL/GenBank/DDBJ whole genome shotgun (WGS) entry which is preliminary data.</text>
</comment>
<dbReference type="InterPro" id="IPR019294">
    <property type="entry name" value="Translation_reg_Com"/>
</dbReference>
<keyword evidence="1" id="KW-0238">DNA-binding</keyword>
<reference evidence="1 2" key="1">
    <citation type="submission" date="2018-10" db="EMBL/GenBank/DDBJ databases">
        <title>Notoacmeibacter sp. M2BS9Y-3-1, whole genome shotgun sequence.</title>
        <authorList>
            <person name="Tuo L."/>
        </authorList>
    </citation>
    <scope>NUCLEOTIDE SEQUENCE [LARGE SCALE GENOMIC DNA]</scope>
    <source>
        <strain evidence="1 2">M2BS9Y-3-1</strain>
    </source>
</reference>
<dbReference type="EMBL" id="RCWN01000001">
    <property type="protein sequence ID" value="RLQ88931.1"/>
    <property type="molecule type" value="Genomic_DNA"/>
</dbReference>
<organism evidence="1 2">
    <name type="scientific">Notoacmeibacter ruber</name>
    <dbReference type="NCBI Taxonomy" id="2670375"/>
    <lineage>
        <taxon>Bacteria</taxon>
        <taxon>Pseudomonadati</taxon>
        <taxon>Pseudomonadota</taxon>
        <taxon>Alphaproteobacteria</taxon>
        <taxon>Hyphomicrobiales</taxon>
        <taxon>Notoacmeibacteraceae</taxon>
        <taxon>Notoacmeibacter</taxon>
    </lineage>
</organism>
<gene>
    <name evidence="1" type="ORF">D8780_12520</name>
</gene>
<proteinExistence type="predicted"/>
<sequence>MKKDIRCVSCQALLFKIASTRGQTPARLPGIEIKCRRCGALNAFRADEPD</sequence>
<keyword evidence="2" id="KW-1185">Reference proteome</keyword>
<dbReference type="Pfam" id="PF10122">
    <property type="entry name" value="Zn_ribbon_Com"/>
    <property type="match status" value="1"/>
</dbReference>
<dbReference type="GO" id="GO:0003677">
    <property type="term" value="F:DNA binding"/>
    <property type="evidence" value="ECO:0007669"/>
    <property type="project" value="UniProtKB-KW"/>
</dbReference>
<dbReference type="Proteomes" id="UP000281094">
    <property type="component" value="Unassembled WGS sequence"/>
</dbReference>
<dbReference type="RefSeq" id="WP_121645899.1">
    <property type="nucleotide sequence ID" value="NZ_RCWN01000001.1"/>
</dbReference>